<name>A0A4Q7NWX5_9ACTN</name>
<dbReference type="SUPFAM" id="SSF49503">
    <property type="entry name" value="Cupredoxins"/>
    <property type="match status" value="1"/>
</dbReference>
<proteinExistence type="predicted"/>
<dbReference type="PANTHER" id="PTHR36507:SF1">
    <property type="entry name" value="BLL1555 PROTEIN"/>
    <property type="match status" value="1"/>
</dbReference>
<organism evidence="3 4">
    <name type="scientific">Motilibacter rhizosphaerae</name>
    <dbReference type="NCBI Taxonomy" id="598652"/>
    <lineage>
        <taxon>Bacteria</taxon>
        <taxon>Bacillati</taxon>
        <taxon>Actinomycetota</taxon>
        <taxon>Actinomycetes</taxon>
        <taxon>Motilibacterales</taxon>
        <taxon>Motilibacteraceae</taxon>
        <taxon>Motilibacter</taxon>
    </lineage>
</organism>
<dbReference type="OrthoDB" id="574459at2"/>
<dbReference type="InterPro" id="IPR008972">
    <property type="entry name" value="Cupredoxin"/>
</dbReference>
<evidence type="ECO:0000259" key="2">
    <source>
        <dbReference type="Pfam" id="PF13473"/>
    </source>
</evidence>
<keyword evidence="4" id="KW-1185">Reference proteome</keyword>
<feature type="signal peptide" evidence="1">
    <location>
        <begin position="1"/>
        <end position="29"/>
    </location>
</feature>
<dbReference type="AlphaFoldDB" id="A0A4Q7NWX5"/>
<dbReference type="EMBL" id="SGXD01000001">
    <property type="protein sequence ID" value="RZS91841.1"/>
    <property type="molecule type" value="Genomic_DNA"/>
</dbReference>
<dbReference type="InterPro" id="IPR028096">
    <property type="entry name" value="EfeO_Cupredoxin"/>
</dbReference>
<dbReference type="Gene3D" id="2.60.40.420">
    <property type="entry name" value="Cupredoxins - blue copper proteins"/>
    <property type="match status" value="1"/>
</dbReference>
<dbReference type="Proteomes" id="UP000293638">
    <property type="component" value="Unassembled WGS sequence"/>
</dbReference>
<dbReference type="RefSeq" id="WP_130491861.1">
    <property type="nucleotide sequence ID" value="NZ_SGXD01000001.1"/>
</dbReference>
<accession>A0A4Q7NWX5</accession>
<reference evidence="3 4" key="1">
    <citation type="submission" date="2019-02" db="EMBL/GenBank/DDBJ databases">
        <title>Genomic Encyclopedia of Type Strains, Phase IV (KMG-IV): sequencing the most valuable type-strain genomes for metagenomic binning, comparative biology and taxonomic classification.</title>
        <authorList>
            <person name="Goeker M."/>
        </authorList>
    </citation>
    <scope>NUCLEOTIDE SEQUENCE [LARGE SCALE GENOMIC DNA]</scope>
    <source>
        <strain evidence="3 4">DSM 45622</strain>
    </source>
</reference>
<keyword evidence="1" id="KW-0732">Signal</keyword>
<gene>
    <name evidence="3" type="ORF">EV189_1093</name>
</gene>
<protein>
    <submittedName>
        <fullName evidence="3">Plastocyanin</fullName>
    </submittedName>
</protein>
<dbReference type="InterPro" id="IPR052721">
    <property type="entry name" value="ET_Amicyanin"/>
</dbReference>
<evidence type="ECO:0000256" key="1">
    <source>
        <dbReference type="SAM" id="SignalP"/>
    </source>
</evidence>
<evidence type="ECO:0000313" key="3">
    <source>
        <dbReference type="EMBL" id="RZS91841.1"/>
    </source>
</evidence>
<feature type="chain" id="PRO_5020429544" evidence="1">
    <location>
        <begin position="30"/>
        <end position="124"/>
    </location>
</feature>
<sequence>MIRTRAYALAAAAALPLAAAVLPVTPATASPVAASAGAVERAAAPTITIADFGFRVPLRVARGARVRVVNKDIVEHTVTSGARGRFSVDVAAGKSASFVAPRKPGRYAFHCAFHPDMTGVLVVR</sequence>
<feature type="domain" description="EfeO-type cupredoxin-like" evidence="2">
    <location>
        <begin position="39"/>
        <end position="123"/>
    </location>
</feature>
<dbReference type="Pfam" id="PF13473">
    <property type="entry name" value="Cupredoxin_1"/>
    <property type="match status" value="1"/>
</dbReference>
<comment type="caution">
    <text evidence="3">The sequence shown here is derived from an EMBL/GenBank/DDBJ whole genome shotgun (WGS) entry which is preliminary data.</text>
</comment>
<dbReference type="PANTHER" id="PTHR36507">
    <property type="entry name" value="BLL1555 PROTEIN"/>
    <property type="match status" value="1"/>
</dbReference>
<evidence type="ECO:0000313" key="4">
    <source>
        <dbReference type="Proteomes" id="UP000293638"/>
    </source>
</evidence>